<reference evidence="1 2" key="1">
    <citation type="submission" date="2018-11" db="EMBL/GenBank/DDBJ databases">
        <title>Novel Erysipelotrichaceae bacterium isolated from small intestine of a swine.</title>
        <authorList>
            <person name="Kim J.S."/>
            <person name="Choe H."/>
            <person name="Lee Y.R."/>
            <person name="Kim K.M."/>
            <person name="Park D.S."/>
        </authorList>
    </citation>
    <scope>NUCLEOTIDE SEQUENCE [LARGE SCALE GENOMIC DNA]</scope>
    <source>
        <strain evidence="1 2">SG0102</strain>
    </source>
</reference>
<evidence type="ECO:0008006" key="3">
    <source>
        <dbReference type="Google" id="ProtNLM"/>
    </source>
</evidence>
<keyword evidence="2" id="KW-1185">Reference proteome</keyword>
<dbReference type="InterPro" id="IPR025945">
    <property type="entry name" value="DHHW"/>
</dbReference>
<protein>
    <recommendedName>
        <fullName evidence="3">AlgX/AlgJ SGNH hydrolase-like domain-containing protein</fullName>
    </recommendedName>
</protein>
<evidence type="ECO:0000313" key="2">
    <source>
        <dbReference type="Proteomes" id="UP000268059"/>
    </source>
</evidence>
<dbReference type="RefSeq" id="WP_125120590.1">
    <property type="nucleotide sequence ID" value="NZ_AP019309.1"/>
</dbReference>
<dbReference type="KEGG" id="ebm:SG0102_28480"/>
<dbReference type="Pfam" id="PF14286">
    <property type="entry name" value="DHHW"/>
    <property type="match status" value="2"/>
</dbReference>
<gene>
    <name evidence="1" type="ORF">SG0102_28480</name>
</gene>
<proteinExistence type="predicted"/>
<name>A0A3G9JYN6_9FIRM</name>
<dbReference type="Proteomes" id="UP000268059">
    <property type="component" value="Chromosome"/>
</dbReference>
<sequence length="379" mass="43738">MNRKIYKRILRMKTLLATFFILSLVFFLVLNCITPDRKISTSENRELASFPEFTLSALLDGSYFTDLNSYISDQFVFRDGWISLKSKEERWQGRKELSDIYIGSSGYLLAKPTTPNYSAINKTIEAMNAFHKKHAKSKMSVMIVPNASQILKDKLPQFTQVHNQLSDIRYIRNGLTSFTWLGAGEILRQHKNEYIYYHTDHHWTTIGAYDVYRGVAASLGVKASTLKRYMVSDTFEGTLASQSGIHSTKDTVYVYKTDNTHPYYVNYPELRKKSASCYDEAALKKSDQYQVFFGGNHPLVEINSTNHNGKNLMVFKDSYANSFIPFLIPYYEKIIMVDPRYYYDNLSSAIQEYNINSYLFLYSANTFVNDQVLKDVLAS</sequence>
<accession>A0A3G9JYN6</accession>
<evidence type="ECO:0000313" key="1">
    <source>
        <dbReference type="EMBL" id="BBH27914.1"/>
    </source>
</evidence>
<dbReference type="EMBL" id="AP019309">
    <property type="protein sequence ID" value="BBH27914.1"/>
    <property type="molecule type" value="Genomic_DNA"/>
</dbReference>
<dbReference type="OrthoDB" id="175771at2"/>
<dbReference type="InParanoid" id="A0A3G9JYN6"/>
<dbReference type="AlphaFoldDB" id="A0A3G9JYN6"/>
<organism evidence="1 2">
    <name type="scientific">Intestinibaculum porci</name>
    <dbReference type="NCBI Taxonomy" id="2487118"/>
    <lineage>
        <taxon>Bacteria</taxon>
        <taxon>Bacillati</taxon>
        <taxon>Bacillota</taxon>
        <taxon>Erysipelotrichia</taxon>
        <taxon>Erysipelotrichales</taxon>
        <taxon>Erysipelotrichaceae</taxon>
        <taxon>Intestinibaculum</taxon>
    </lineage>
</organism>